<evidence type="ECO:0000256" key="1">
    <source>
        <dbReference type="SAM" id="MobiDB-lite"/>
    </source>
</evidence>
<name>A0ABU9UFT1_9CORY</name>
<reference evidence="2" key="1">
    <citation type="submission" date="2017-12" db="EMBL/GenBank/DDBJ databases">
        <authorList>
            <person name="Thomas-White K."/>
            <person name="Wolfe A.J."/>
        </authorList>
    </citation>
    <scope>NUCLEOTIDE SEQUENCE</scope>
    <source>
        <strain evidence="2">UMB0043</strain>
    </source>
</reference>
<feature type="non-terminal residue" evidence="2">
    <location>
        <position position="164"/>
    </location>
</feature>
<protein>
    <submittedName>
        <fullName evidence="2">Chromosomal replication initiator protein DnaA</fullName>
    </submittedName>
</protein>
<gene>
    <name evidence="2" type="ORF">CYJ44_000255</name>
</gene>
<sequence>MSDPQAALRASWKAVVSDLLAQSEQPSSDVPNFSHSQRLNLQLVEPIMIGDGYALIAAPHENAKNVIEAELGEYITRTLSQHMGRPCSLAVTIAAPPQPAHEEAPEAPAPQRPIQTEAPEHGMGHQAQGFQQPMPPTPSAQPETPSHHQPRSWDTAHSPASLDE</sequence>
<evidence type="ECO:0000313" key="2">
    <source>
        <dbReference type="EMBL" id="MEM5984598.1"/>
    </source>
</evidence>
<feature type="region of interest" description="Disordered" evidence="1">
    <location>
        <begin position="94"/>
        <end position="164"/>
    </location>
</feature>
<evidence type="ECO:0000313" key="3">
    <source>
        <dbReference type="Proteomes" id="UP000235104"/>
    </source>
</evidence>
<keyword evidence="3" id="KW-1185">Reference proteome</keyword>
<proteinExistence type="predicted"/>
<comment type="caution">
    <text evidence="2">The sequence shown here is derived from an EMBL/GenBank/DDBJ whole genome shotgun (WGS) entry which is preliminary data.</text>
</comment>
<dbReference type="Proteomes" id="UP000235104">
    <property type="component" value="Unassembled WGS sequence"/>
</dbReference>
<organism evidence="2 3">
    <name type="scientific">Corynebacterium hesseae</name>
    <dbReference type="NCBI Taxonomy" id="2913502"/>
    <lineage>
        <taxon>Bacteria</taxon>
        <taxon>Bacillati</taxon>
        <taxon>Actinomycetota</taxon>
        <taxon>Actinomycetes</taxon>
        <taxon>Mycobacteriales</taxon>
        <taxon>Corynebacteriaceae</taxon>
        <taxon>Corynebacterium</taxon>
    </lineage>
</organism>
<dbReference type="EMBL" id="PKHR02000001">
    <property type="protein sequence ID" value="MEM5984598.1"/>
    <property type="molecule type" value="Genomic_DNA"/>
</dbReference>
<accession>A0ABU9UFT1</accession>